<evidence type="ECO:0000313" key="10">
    <source>
        <dbReference type="EMBL" id="GAJ08028.1"/>
    </source>
</evidence>
<dbReference type="AlphaFoldDB" id="X1TRS8"/>
<evidence type="ECO:0000256" key="6">
    <source>
        <dbReference type="ARBA" id="ARBA00022932"/>
    </source>
</evidence>
<evidence type="ECO:0000256" key="3">
    <source>
        <dbReference type="ARBA" id="ARBA00022679"/>
    </source>
</evidence>
<proteinExistence type="inferred from homology"/>
<reference evidence="10" key="1">
    <citation type="journal article" date="2014" name="Front. Microbiol.">
        <title>High frequency of phylogenetically diverse reductive dehalogenase-homologous genes in deep subseafloor sedimentary metagenomes.</title>
        <authorList>
            <person name="Kawai M."/>
            <person name="Futagami T."/>
            <person name="Toyoda A."/>
            <person name="Takaki Y."/>
            <person name="Nishi S."/>
            <person name="Hori S."/>
            <person name="Arai W."/>
            <person name="Tsubouchi T."/>
            <person name="Morono Y."/>
            <person name="Uchiyama I."/>
            <person name="Ito T."/>
            <person name="Fujiyama A."/>
            <person name="Inagaki F."/>
            <person name="Takami H."/>
        </authorList>
    </citation>
    <scope>NUCLEOTIDE SEQUENCE</scope>
    <source>
        <strain evidence="10">Expedition CK06-06</strain>
    </source>
</reference>
<gene>
    <name evidence="10" type="ORF">S12H4_45292</name>
</gene>
<comment type="catalytic activity">
    <reaction evidence="8">
        <text>DNA(n) + a 2'-deoxyribonucleoside 5'-triphosphate = DNA(n+1) + diphosphate</text>
        <dbReference type="Rhea" id="RHEA:22508"/>
        <dbReference type="Rhea" id="RHEA-COMP:17339"/>
        <dbReference type="Rhea" id="RHEA-COMP:17340"/>
        <dbReference type="ChEBI" id="CHEBI:33019"/>
        <dbReference type="ChEBI" id="CHEBI:61560"/>
        <dbReference type="ChEBI" id="CHEBI:173112"/>
        <dbReference type="EC" id="2.7.7.7"/>
    </reaction>
</comment>
<evidence type="ECO:0000256" key="5">
    <source>
        <dbReference type="ARBA" id="ARBA00022705"/>
    </source>
</evidence>
<dbReference type="SUPFAM" id="SSF56672">
    <property type="entry name" value="DNA/RNA polymerases"/>
    <property type="match status" value="1"/>
</dbReference>
<keyword evidence="6" id="KW-0239">DNA-directed DNA polymerase</keyword>
<evidence type="ECO:0000256" key="1">
    <source>
        <dbReference type="ARBA" id="ARBA00005755"/>
    </source>
</evidence>
<dbReference type="InterPro" id="IPR043502">
    <property type="entry name" value="DNA/RNA_pol_sf"/>
</dbReference>
<dbReference type="GO" id="GO:0006260">
    <property type="term" value="P:DNA replication"/>
    <property type="evidence" value="ECO:0007669"/>
    <property type="project" value="UniProtKB-KW"/>
</dbReference>
<dbReference type="GO" id="GO:0000166">
    <property type="term" value="F:nucleotide binding"/>
    <property type="evidence" value="ECO:0007669"/>
    <property type="project" value="InterPro"/>
</dbReference>
<evidence type="ECO:0000259" key="9">
    <source>
        <dbReference type="Pfam" id="PF03175"/>
    </source>
</evidence>
<keyword evidence="3" id="KW-0808">Transferase</keyword>
<dbReference type="GO" id="GO:0003677">
    <property type="term" value="F:DNA binding"/>
    <property type="evidence" value="ECO:0007669"/>
    <property type="project" value="UniProtKB-KW"/>
</dbReference>
<organism evidence="10">
    <name type="scientific">marine sediment metagenome</name>
    <dbReference type="NCBI Taxonomy" id="412755"/>
    <lineage>
        <taxon>unclassified sequences</taxon>
        <taxon>metagenomes</taxon>
        <taxon>ecological metagenomes</taxon>
    </lineage>
</organism>
<keyword evidence="7" id="KW-0238">DNA-binding</keyword>
<keyword evidence="4" id="KW-0548">Nucleotidyltransferase</keyword>
<evidence type="ECO:0000256" key="4">
    <source>
        <dbReference type="ARBA" id="ARBA00022695"/>
    </source>
</evidence>
<feature type="non-terminal residue" evidence="10">
    <location>
        <position position="255"/>
    </location>
</feature>
<name>X1TRS8_9ZZZZ</name>
<dbReference type="EC" id="2.7.7.7" evidence="2"/>
<dbReference type="Pfam" id="PF03175">
    <property type="entry name" value="DNA_pol_B_2"/>
    <property type="match status" value="1"/>
</dbReference>
<dbReference type="InterPro" id="IPR023211">
    <property type="entry name" value="DNA_pol_palm_dom_sf"/>
</dbReference>
<dbReference type="EMBL" id="BARW01027993">
    <property type="protein sequence ID" value="GAJ08028.1"/>
    <property type="molecule type" value="Genomic_DNA"/>
</dbReference>
<accession>X1TRS8</accession>
<evidence type="ECO:0000256" key="7">
    <source>
        <dbReference type="ARBA" id="ARBA00023125"/>
    </source>
</evidence>
<dbReference type="Gene3D" id="3.90.1600.10">
    <property type="entry name" value="Palm domain of DNA polymerase"/>
    <property type="match status" value="1"/>
</dbReference>
<feature type="domain" description="DNA-directed DNA polymerase family B mitochondria/virus" evidence="9">
    <location>
        <begin position="2"/>
        <end position="198"/>
    </location>
</feature>
<protein>
    <recommendedName>
        <fullName evidence="2">DNA-directed DNA polymerase</fullName>
        <ecNumber evidence="2">2.7.7.7</ecNumber>
    </recommendedName>
</protein>
<evidence type="ECO:0000256" key="2">
    <source>
        <dbReference type="ARBA" id="ARBA00012417"/>
    </source>
</evidence>
<comment type="similarity">
    <text evidence="1">Belongs to the DNA polymerase type-B family.</text>
</comment>
<keyword evidence="5" id="KW-0235">DNA replication</keyword>
<sequence length="255" mass="29744">LSQALTAFRHRFMRQKIYIHGNPQATELERLAYFGGRTECFFIGRKTSGPFYKLDVNSMYPAIMSKLSVPVKFIRMYKWFDVSKLKFAIKRWAVVADVVIETRKRCYPVRGKDGLIFPIGKFRTALCGPELALALRHGDIVSVDRLAVYRKRVIFDRFVTELYAIRQQYERAGNPVFAEMTKRLMNTLYGKFGQHNEQWEYLGHFPQAEDGVWTVYDEETGEHYQERCVFGHVFRQVGMQDAYHSFAGISAYITS</sequence>
<feature type="non-terminal residue" evidence="10">
    <location>
        <position position="1"/>
    </location>
</feature>
<evidence type="ECO:0000256" key="8">
    <source>
        <dbReference type="ARBA" id="ARBA00049244"/>
    </source>
</evidence>
<dbReference type="GO" id="GO:0003887">
    <property type="term" value="F:DNA-directed DNA polymerase activity"/>
    <property type="evidence" value="ECO:0007669"/>
    <property type="project" value="UniProtKB-KW"/>
</dbReference>
<comment type="caution">
    <text evidence="10">The sequence shown here is derived from an EMBL/GenBank/DDBJ whole genome shotgun (WGS) entry which is preliminary data.</text>
</comment>
<dbReference type="InterPro" id="IPR004868">
    <property type="entry name" value="DNA-dir_DNA_pol_B_mt/vir"/>
</dbReference>